<feature type="compositionally biased region" description="Low complexity" evidence="3">
    <location>
        <begin position="466"/>
        <end position="485"/>
    </location>
</feature>
<reference evidence="4 5" key="1">
    <citation type="journal article" date="2017" name="Gigascience">
        <title>Genome sequence of the small brown planthopper, Laodelphax striatellus.</title>
        <authorList>
            <person name="Zhu J."/>
            <person name="Jiang F."/>
            <person name="Wang X."/>
            <person name="Yang P."/>
            <person name="Bao Y."/>
            <person name="Zhao W."/>
            <person name="Wang W."/>
            <person name="Lu H."/>
            <person name="Wang Q."/>
            <person name="Cui N."/>
            <person name="Li J."/>
            <person name="Chen X."/>
            <person name="Luo L."/>
            <person name="Yu J."/>
            <person name="Kang L."/>
            <person name="Cui F."/>
        </authorList>
    </citation>
    <scope>NUCLEOTIDE SEQUENCE [LARGE SCALE GENOMIC DNA]</scope>
    <source>
        <strain evidence="4">Lst14</strain>
    </source>
</reference>
<gene>
    <name evidence="4" type="ORF">LSTR_LSTR012137</name>
</gene>
<feature type="compositionally biased region" description="Basic and acidic residues" evidence="3">
    <location>
        <begin position="381"/>
        <end position="390"/>
    </location>
</feature>
<dbReference type="PANTHER" id="PTHR11183">
    <property type="entry name" value="GLYCOGENIN SUBFAMILY MEMBER"/>
    <property type="match status" value="1"/>
</dbReference>
<dbReference type="EMBL" id="QKKF02007115">
    <property type="protein sequence ID" value="RZF46156.1"/>
    <property type="molecule type" value="Genomic_DNA"/>
</dbReference>
<dbReference type="GO" id="GO:0008466">
    <property type="term" value="F:glycogenin glucosyltransferase activity"/>
    <property type="evidence" value="ECO:0007669"/>
    <property type="project" value="UniProtKB-EC"/>
</dbReference>
<dbReference type="InParanoid" id="A0A482XJS2"/>
<dbReference type="OrthoDB" id="2014201at2759"/>
<dbReference type="FunFam" id="3.90.550.10:FF:000085">
    <property type="entry name" value="Glycogenin, isoform B"/>
    <property type="match status" value="1"/>
</dbReference>
<organism evidence="4 5">
    <name type="scientific">Laodelphax striatellus</name>
    <name type="common">Small brown planthopper</name>
    <name type="synonym">Delphax striatella</name>
    <dbReference type="NCBI Taxonomy" id="195883"/>
    <lineage>
        <taxon>Eukaryota</taxon>
        <taxon>Metazoa</taxon>
        <taxon>Ecdysozoa</taxon>
        <taxon>Arthropoda</taxon>
        <taxon>Hexapoda</taxon>
        <taxon>Insecta</taxon>
        <taxon>Pterygota</taxon>
        <taxon>Neoptera</taxon>
        <taxon>Paraneoptera</taxon>
        <taxon>Hemiptera</taxon>
        <taxon>Auchenorrhyncha</taxon>
        <taxon>Fulgoroidea</taxon>
        <taxon>Delphacidae</taxon>
        <taxon>Criomorphinae</taxon>
        <taxon>Laodelphax</taxon>
    </lineage>
</organism>
<dbReference type="GO" id="GO:0005978">
    <property type="term" value="P:glycogen biosynthetic process"/>
    <property type="evidence" value="ECO:0007669"/>
    <property type="project" value="UniProtKB-ARBA"/>
</dbReference>
<feature type="compositionally biased region" description="Basic and acidic residues" evidence="3">
    <location>
        <begin position="456"/>
        <end position="465"/>
    </location>
</feature>
<dbReference type="Gene3D" id="3.90.550.10">
    <property type="entry name" value="Spore Coat Polysaccharide Biosynthesis Protein SpsA, Chain A"/>
    <property type="match status" value="1"/>
</dbReference>
<accession>A0A482XJS2</accession>
<dbReference type="InterPro" id="IPR050587">
    <property type="entry name" value="GNT1/Glycosyltrans_8"/>
</dbReference>
<feature type="compositionally biased region" description="Basic residues" evidence="3">
    <location>
        <begin position="401"/>
        <end position="420"/>
    </location>
</feature>
<dbReference type="AlphaFoldDB" id="A0A482XJS2"/>
<name>A0A482XJS2_LAOST</name>
<comment type="caution">
    <text evidence="4">The sequence shown here is derived from an EMBL/GenBank/DDBJ whole genome shotgun (WGS) entry which is preliminary data.</text>
</comment>
<dbReference type="EC" id="2.4.1.186" evidence="2"/>
<dbReference type="InterPro" id="IPR029044">
    <property type="entry name" value="Nucleotide-diphossugar_trans"/>
</dbReference>
<proteinExistence type="inferred from homology"/>
<dbReference type="InterPro" id="IPR002495">
    <property type="entry name" value="Glyco_trans_8"/>
</dbReference>
<dbReference type="Pfam" id="PF01501">
    <property type="entry name" value="Glyco_transf_8"/>
    <property type="match status" value="1"/>
</dbReference>
<feature type="compositionally biased region" description="Pro residues" evidence="3">
    <location>
        <begin position="486"/>
        <end position="495"/>
    </location>
</feature>
<protein>
    <recommendedName>
        <fullName evidence="2">glycogenin glucosyltransferase</fullName>
        <ecNumber evidence="2">2.4.1.186</ecNumber>
    </recommendedName>
</protein>
<dbReference type="SMR" id="A0A482XJS2"/>
<evidence type="ECO:0000256" key="2">
    <source>
        <dbReference type="ARBA" id="ARBA00038934"/>
    </source>
</evidence>
<dbReference type="FunCoup" id="A0A482XJS2">
    <property type="interactions" value="129"/>
</dbReference>
<sequence length="628" mass="69384">MGGFAWVTLATNDSYSLGALVLAHSLKRVNTAHQLAILITPGVTEAMRTQLSAVFNVVKEVDVLDSRDTANLALLARPELGITFTKLHCWRLTQYDKCVFLDADTLVLQNCDELFDREELSAAPDVGWPDCFNSGVFVYKPSDETFKAISDFALVHGTFDGGDQGLLNLYFNDWATKDIAKHLPFVYNVVSCVTYSYLPALKQFRDKLKIIHFIGATKPWLQPFDTEAGLSRVSSDTLAQSQSDFIQLWWNIFCTSVHPSLSANMSHQRLSYVLPSRATSSSTNFFSTSDPSSSYAPSSSLLYNQTVPNRSLPPLFTNHSGSTNDTNTAAGHYYFTDPWEVGNQDTTGHNTQNLSNFNRNLQYSSGHSTENQPHNTVFQHETQHNDDGRDYQAPPHNYVPNHHHQHHDNHHHHHDNHHHNNHQEHHNHYLQMSRSRVDSFSQSSPQQINTNTFHKEASSFHKEDNSLSSPSHHTKLSSPSSSSFHSPPPSLPPPSSGHAHSKQCEASVAQANTDDDDGGDNNEAGLAGALATVKLGSSLSEEHHALQDHLRRQGWEEGHVDYMGRDSFDNIWAKICETLSAGPSPVAASADLPTAAAAATAETQSIEQIEIAKALHNLSLDKGSAGSD</sequence>
<evidence type="ECO:0000256" key="3">
    <source>
        <dbReference type="SAM" id="MobiDB-lite"/>
    </source>
</evidence>
<evidence type="ECO:0000313" key="5">
    <source>
        <dbReference type="Proteomes" id="UP000291343"/>
    </source>
</evidence>
<evidence type="ECO:0000313" key="4">
    <source>
        <dbReference type="EMBL" id="RZF46156.1"/>
    </source>
</evidence>
<dbReference type="STRING" id="195883.A0A482XJS2"/>
<dbReference type="SUPFAM" id="SSF53448">
    <property type="entry name" value="Nucleotide-diphospho-sugar transferases"/>
    <property type="match status" value="1"/>
</dbReference>
<dbReference type="Proteomes" id="UP000291343">
    <property type="component" value="Unassembled WGS sequence"/>
</dbReference>
<feature type="region of interest" description="Disordered" evidence="3">
    <location>
        <begin position="456"/>
        <end position="524"/>
    </location>
</feature>
<evidence type="ECO:0000256" key="1">
    <source>
        <dbReference type="ARBA" id="ARBA00038162"/>
    </source>
</evidence>
<feature type="compositionally biased region" description="Polar residues" evidence="3">
    <location>
        <begin position="344"/>
        <end position="380"/>
    </location>
</feature>
<comment type="similarity">
    <text evidence="1">Belongs to the glycosyltransferase 8 family. Glycogenin subfamily.</text>
</comment>
<feature type="region of interest" description="Disordered" evidence="3">
    <location>
        <begin position="344"/>
        <end position="427"/>
    </location>
</feature>
<keyword evidence="5" id="KW-1185">Reference proteome</keyword>
<dbReference type="CDD" id="cd02537">
    <property type="entry name" value="GT8_Glycogenin"/>
    <property type="match status" value="1"/>
</dbReference>